<dbReference type="Proteomes" id="UP000485058">
    <property type="component" value="Unassembled WGS sequence"/>
</dbReference>
<dbReference type="EMBL" id="BLLF01003654">
    <property type="protein sequence ID" value="GFH27873.1"/>
    <property type="molecule type" value="Genomic_DNA"/>
</dbReference>
<gene>
    <name evidence="1" type="ORF">HaLaN_26260</name>
</gene>
<evidence type="ECO:0000313" key="2">
    <source>
        <dbReference type="Proteomes" id="UP000485058"/>
    </source>
</evidence>
<accession>A0A6A0A5T0</accession>
<name>A0A6A0A5T0_HAELA</name>
<dbReference type="AlphaFoldDB" id="A0A6A0A5T0"/>
<protein>
    <submittedName>
        <fullName evidence="1">Uncharacterized protein</fullName>
    </submittedName>
</protein>
<comment type="caution">
    <text evidence="1">The sequence shown here is derived from an EMBL/GenBank/DDBJ whole genome shotgun (WGS) entry which is preliminary data.</text>
</comment>
<dbReference type="InterPro" id="IPR011044">
    <property type="entry name" value="Quino_amine_DH_bsu"/>
</dbReference>
<keyword evidence="2" id="KW-1185">Reference proteome</keyword>
<sequence length="106" mass="11511">MNDPEGTIMVAGDGSLHTFSSKGDLQQTVAVEGTIHCMAGLNDGRSIFIADDTMYMMDMRMAKLEELVSHVKPSGGLALFPAANKLLFISSRNSLCQLDIESKECR</sequence>
<evidence type="ECO:0000313" key="1">
    <source>
        <dbReference type="EMBL" id="GFH27873.1"/>
    </source>
</evidence>
<organism evidence="1 2">
    <name type="scientific">Haematococcus lacustris</name>
    <name type="common">Green alga</name>
    <name type="synonym">Haematococcus pluvialis</name>
    <dbReference type="NCBI Taxonomy" id="44745"/>
    <lineage>
        <taxon>Eukaryota</taxon>
        <taxon>Viridiplantae</taxon>
        <taxon>Chlorophyta</taxon>
        <taxon>core chlorophytes</taxon>
        <taxon>Chlorophyceae</taxon>
        <taxon>CS clade</taxon>
        <taxon>Chlamydomonadales</taxon>
        <taxon>Haematococcaceae</taxon>
        <taxon>Haematococcus</taxon>
    </lineage>
</organism>
<feature type="non-terminal residue" evidence="1">
    <location>
        <position position="106"/>
    </location>
</feature>
<reference evidence="1 2" key="1">
    <citation type="submission" date="2020-02" db="EMBL/GenBank/DDBJ databases">
        <title>Draft genome sequence of Haematococcus lacustris strain NIES-144.</title>
        <authorList>
            <person name="Morimoto D."/>
            <person name="Nakagawa S."/>
            <person name="Yoshida T."/>
            <person name="Sawayama S."/>
        </authorList>
    </citation>
    <scope>NUCLEOTIDE SEQUENCE [LARGE SCALE GENOMIC DNA]</scope>
    <source>
        <strain evidence="1 2">NIES-144</strain>
    </source>
</reference>
<proteinExistence type="predicted"/>
<feature type="non-terminal residue" evidence="1">
    <location>
        <position position="1"/>
    </location>
</feature>
<dbReference type="SUPFAM" id="SSF50969">
    <property type="entry name" value="YVTN repeat-like/Quinoprotein amine dehydrogenase"/>
    <property type="match status" value="1"/>
</dbReference>